<dbReference type="CDD" id="cd09024">
    <property type="entry name" value="Aldose_epim_lacX"/>
    <property type="match status" value="1"/>
</dbReference>
<dbReference type="OrthoDB" id="9795355at2"/>
<dbReference type="Proteomes" id="UP000321532">
    <property type="component" value="Unassembled WGS sequence"/>
</dbReference>
<dbReference type="InterPro" id="IPR037481">
    <property type="entry name" value="LacX"/>
</dbReference>
<comment type="caution">
    <text evidence="4">The sequence shown here is derived from an EMBL/GenBank/DDBJ whole genome shotgun (WGS) entry which is preliminary data.</text>
</comment>
<evidence type="ECO:0000256" key="2">
    <source>
        <dbReference type="ARBA" id="ARBA00011245"/>
    </source>
</evidence>
<dbReference type="InterPro" id="IPR011013">
    <property type="entry name" value="Gal_mutarotase_sf_dom"/>
</dbReference>
<keyword evidence="5" id="KW-1185">Reference proteome</keyword>
<comment type="subunit">
    <text evidence="2">Monomer.</text>
</comment>
<dbReference type="EMBL" id="BJYS01000001">
    <property type="protein sequence ID" value="GEO02351.1"/>
    <property type="molecule type" value="Genomic_DNA"/>
</dbReference>
<dbReference type="GO" id="GO:0005975">
    <property type="term" value="P:carbohydrate metabolic process"/>
    <property type="evidence" value="ECO:0007669"/>
    <property type="project" value="InterPro"/>
</dbReference>
<reference evidence="4 5" key="1">
    <citation type="submission" date="2019-07" db="EMBL/GenBank/DDBJ databases">
        <title>Whole genome shotgun sequence of Adhaeribacter aerolatus NBRC 106133.</title>
        <authorList>
            <person name="Hosoyama A."/>
            <person name="Uohara A."/>
            <person name="Ohji S."/>
            <person name="Ichikawa N."/>
        </authorList>
    </citation>
    <scope>NUCLEOTIDE SEQUENCE [LARGE SCALE GENOMIC DNA]</scope>
    <source>
        <strain evidence="4 5">NBRC 106133</strain>
    </source>
</reference>
<gene>
    <name evidence="4" type="ORF">AAE02nite_00150</name>
</gene>
<protein>
    <submittedName>
        <fullName evidence="4">LACX protein</fullName>
    </submittedName>
</protein>
<dbReference type="Pfam" id="PF01263">
    <property type="entry name" value="Aldose_epim"/>
    <property type="match status" value="1"/>
</dbReference>
<organism evidence="4 5">
    <name type="scientific">Adhaeribacter aerolatus</name>
    <dbReference type="NCBI Taxonomy" id="670289"/>
    <lineage>
        <taxon>Bacteria</taxon>
        <taxon>Pseudomonadati</taxon>
        <taxon>Bacteroidota</taxon>
        <taxon>Cytophagia</taxon>
        <taxon>Cytophagales</taxon>
        <taxon>Hymenobacteraceae</taxon>
        <taxon>Adhaeribacter</taxon>
    </lineage>
</organism>
<dbReference type="AlphaFoldDB" id="A0A512ARL0"/>
<evidence type="ECO:0000256" key="3">
    <source>
        <dbReference type="ARBA" id="ARBA00022837"/>
    </source>
</evidence>
<dbReference type="PANTHER" id="PTHR11122">
    <property type="entry name" value="APOSPORY-ASSOCIATED PROTEIN C-RELATED"/>
    <property type="match status" value="1"/>
</dbReference>
<dbReference type="GO" id="GO:0030246">
    <property type="term" value="F:carbohydrate binding"/>
    <property type="evidence" value="ECO:0007669"/>
    <property type="project" value="InterPro"/>
</dbReference>
<evidence type="ECO:0000313" key="4">
    <source>
        <dbReference type="EMBL" id="GEO02351.1"/>
    </source>
</evidence>
<dbReference type="GO" id="GO:0016853">
    <property type="term" value="F:isomerase activity"/>
    <property type="evidence" value="ECO:0007669"/>
    <property type="project" value="InterPro"/>
</dbReference>
<evidence type="ECO:0000313" key="5">
    <source>
        <dbReference type="Proteomes" id="UP000321532"/>
    </source>
</evidence>
<dbReference type="InterPro" id="IPR008183">
    <property type="entry name" value="Aldose_1/G6P_1-epimerase"/>
</dbReference>
<dbReference type="RefSeq" id="WP_146894393.1">
    <property type="nucleotide sequence ID" value="NZ_BJYS01000001.1"/>
</dbReference>
<dbReference type="InterPro" id="IPR014718">
    <property type="entry name" value="GH-type_carb-bd"/>
</dbReference>
<accession>A0A512ARL0</accession>
<dbReference type="PANTHER" id="PTHR11122:SF13">
    <property type="entry name" value="GLUCOSE-6-PHOSPHATE 1-EPIMERASE"/>
    <property type="match status" value="1"/>
</dbReference>
<proteinExistence type="predicted"/>
<dbReference type="Gene3D" id="2.70.98.10">
    <property type="match status" value="1"/>
</dbReference>
<name>A0A512ARL0_9BACT</name>
<keyword evidence="3" id="KW-0106">Calcium</keyword>
<evidence type="ECO:0000256" key="1">
    <source>
        <dbReference type="ARBA" id="ARBA00001913"/>
    </source>
</evidence>
<comment type="cofactor">
    <cofactor evidence="1">
        <name>Ca(2+)</name>
        <dbReference type="ChEBI" id="CHEBI:29108"/>
    </cofactor>
</comment>
<sequence>MIYYLENDNYKIGVKASGAELRSFQSKQNNLEYIWQADAKVWPRHAPVLFPVVGKLPNGKYSYQGKTYELPQHGFARDMDFILASQSATELVFELTDSEETRAVYPFPFQLQIIYRLQGNALDTIYSVQNPAEEDLYFSIGAHPAFNCPLLPGESFADYYLEFEQPETQAHYLLEQGLLNGKTEPLLKNETKLPLSYDLFLHDALVFKNLASEKIELKNLKHNHGLTFEFKGFPYFGIWTKEPGAGFICLEPWHGIASSVGDNGELTQKEGINKLAAGESFTCAYTIRVR</sequence>
<dbReference type="SUPFAM" id="SSF74650">
    <property type="entry name" value="Galactose mutarotase-like"/>
    <property type="match status" value="1"/>
</dbReference>